<feature type="domain" description="Tetrahydrofolate dehydrogenase/cyclohydrolase catalytic" evidence="10">
    <location>
        <begin position="3"/>
        <end position="110"/>
    </location>
</feature>
<evidence type="ECO:0000256" key="2">
    <source>
        <dbReference type="ARBA" id="ARBA00022563"/>
    </source>
</evidence>
<comment type="pathway">
    <text evidence="1 9">One-carbon metabolism; tetrahydrofolate interconversion.</text>
</comment>
<dbReference type="AlphaFoldDB" id="A0A1G2EMZ2"/>
<evidence type="ECO:0000256" key="7">
    <source>
        <dbReference type="ARBA" id="ARBA00023167"/>
    </source>
</evidence>
<keyword evidence="3 9" id="KW-0658">Purine biosynthesis</keyword>
<feature type="binding site" evidence="9">
    <location>
        <begin position="139"/>
        <end position="141"/>
    </location>
    <ligand>
        <name>NADP(+)</name>
        <dbReference type="ChEBI" id="CHEBI:58349"/>
    </ligand>
</feature>
<evidence type="ECO:0000256" key="9">
    <source>
        <dbReference type="HAMAP-Rule" id="MF_01576"/>
    </source>
</evidence>
<keyword evidence="7 9" id="KW-0486">Methionine biosynthesis</keyword>
<evidence type="ECO:0000256" key="1">
    <source>
        <dbReference type="ARBA" id="ARBA00004777"/>
    </source>
</evidence>
<dbReference type="GO" id="GO:0004477">
    <property type="term" value="F:methenyltetrahydrofolate cyclohydrolase activity"/>
    <property type="evidence" value="ECO:0007669"/>
    <property type="project" value="UniProtKB-UniRule"/>
</dbReference>
<evidence type="ECO:0000259" key="10">
    <source>
        <dbReference type="Pfam" id="PF00763"/>
    </source>
</evidence>
<dbReference type="Gene3D" id="3.40.50.10860">
    <property type="entry name" value="Leucine Dehydrogenase, chain A, domain 1"/>
    <property type="match status" value="1"/>
</dbReference>
<dbReference type="InterPro" id="IPR046346">
    <property type="entry name" value="Aminoacid_DH-like_N_sf"/>
</dbReference>
<comment type="subunit">
    <text evidence="9">Homodimer.</text>
</comment>
<proteinExistence type="inferred from homology"/>
<comment type="caution">
    <text evidence="12">The sequence shown here is derived from an EMBL/GenBank/DDBJ whole genome shotgun (WGS) entry which is preliminary data.</text>
</comment>
<dbReference type="InterPro" id="IPR020630">
    <property type="entry name" value="THF_DH/CycHdrlase_cat_dom"/>
</dbReference>
<comment type="similarity">
    <text evidence="9">Belongs to the tetrahydrofolate dehydrogenase/cyclohydrolase family.</text>
</comment>
<keyword evidence="8 9" id="KW-0511">Multifunctional enzyme</keyword>
<keyword evidence="2 9" id="KW-0554">One-carbon metabolism</keyword>
<evidence type="ECO:0000256" key="6">
    <source>
        <dbReference type="ARBA" id="ARBA00023002"/>
    </source>
</evidence>
<dbReference type="PROSITE" id="PS00767">
    <property type="entry name" value="THF_DHG_CYH_2"/>
    <property type="match status" value="1"/>
</dbReference>
<dbReference type="GO" id="GO:0000105">
    <property type="term" value="P:L-histidine biosynthetic process"/>
    <property type="evidence" value="ECO:0007669"/>
    <property type="project" value="UniProtKB-KW"/>
</dbReference>
<evidence type="ECO:0000313" key="13">
    <source>
        <dbReference type="Proteomes" id="UP000177740"/>
    </source>
</evidence>
<keyword evidence="5 9" id="KW-0521">NADP</keyword>
<dbReference type="Gene3D" id="3.40.50.720">
    <property type="entry name" value="NAD(P)-binding Rossmann-like Domain"/>
    <property type="match status" value="1"/>
</dbReference>
<dbReference type="InterPro" id="IPR000672">
    <property type="entry name" value="THF_DH/CycHdrlase"/>
</dbReference>
<dbReference type="EC" id="3.5.4.9" evidence="9"/>
<reference evidence="12 13" key="1">
    <citation type="journal article" date="2016" name="Nat. Commun.">
        <title>Thousands of microbial genomes shed light on interconnected biogeochemical processes in an aquifer system.</title>
        <authorList>
            <person name="Anantharaman K."/>
            <person name="Brown C.T."/>
            <person name="Hug L.A."/>
            <person name="Sharon I."/>
            <person name="Castelle C.J."/>
            <person name="Probst A.J."/>
            <person name="Thomas B.C."/>
            <person name="Singh A."/>
            <person name="Wilkins M.J."/>
            <person name="Karaoz U."/>
            <person name="Brodie E.L."/>
            <person name="Williams K.H."/>
            <person name="Hubbard S.S."/>
            <person name="Banfield J.F."/>
        </authorList>
    </citation>
    <scope>NUCLEOTIDE SEQUENCE [LARGE SCALE GENOMIC DNA]</scope>
</reference>
<dbReference type="PANTHER" id="PTHR48099:SF5">
    <property type="entry name" value="C-1-TETRAHYDROFOLATE SYNTHASE, CYTOPLASMIC"/>
    <property type="match status" value="1"/>
</dbReference>
<comment type="catalytic activity">
    <reaction evidence="9">
        <text>(6R)-5,10-methenyltetrahydrofolate + H2O = (6R)-10-formyltetrahydrofolate + H(+)</text>
        <dbReference type="Rhea" id="RHEA:23700"/>
        <dbReference type="ChEBI" id="CHEBI:15377"/>
        <dbReference type="ChEBI" id="CHEBI:15378"/>
        <dbReference type="ChEBI" id="CHEBI:57455"/>
        <dbReference type="ChEBI" id="CHEBI:195366"/>
        <dbReference type="EC" id="3.5.4.9"/>
    </reaction>
</comment>
<dbReference type="UniPathway" id="UPA00193"/>
<dbReference type="HAMAP" id="MF_01576">
    <property type="entry name" value="THF_DHG_CYH"/>
    <property type="match status" value="1"/>
</dbReference>
<evidence type="ECO:0000256" key="4">
    <source>
        <dbReference type="ARBA" id="ARBA00022801"/>
    </source>
</evidence>
<dbReference type="EMBL" id="MHMM01000013">
    <property type="protein sequence ID" value="OGZ26912.1"/>
    <property type="molecule type" value="Genomic_DNA"/>
</dbReference>
<dbReference type="InterPro" id="IPR036291">
    <property type="entry name" value="NAD(P)-bd_dom_sf"/>
</dbReference>
<comment type="caution">
    <text evidence="9">Lacks conserved residue(s) required for the propagation of feature annotation.</text>
</comment>
<dbReference type="Pfam" id="PF00763">
    <property type="entry name" value="THF_DHG_CYH"/>
    <property type="match status" value="1"/>
</dbReference>
<organism evidence="12 13">
    <name type="scientific">Candidatus Nealsonbacteria bacterium RIFOXYB1_FULL_40_15</name>
    <dbReference type="NCBI Taxonomy" id="1801677"/>
    <lineage>
        <taxon>Bacteria</taxon>
        <taxon>Candidatus Nealsoniibacteriota</taxon>
    </lineage>
</organism>
<dbReference type="InterPro" id="IPR020867">
    <property type="entry name" value="THF_DH/CycHdrlase_CS"/>
</dbReference>
<dbReference type="GO" id="GO:0004488">
    <property type="term" value="F:methylenetetrahydrofolate dehydrogenase (NADP+) activity"/>
    <property type="evidence" value="ECO:0007669"/>
    <property type="project" value="UniProtKB-UniRule"/>
</dbReference>
<accession>A0A1G2EMZ2</accession>
<dbReference type="InterPro" id="IPR020631">
    <property type="entry name" value="THF_DH/CycHdrlase_NAD-bd_dom"/>
</dbReference>
<dbReference type="GO" id="GO:0035999">
    <property type="term" value="P:tetrahydrofolate interconversion"/>
    <property type="evidence" value="ECO:0007669"/>
    <property type="project" value="UniProtKB-UniRule"/>
</dbReference>
<name>A0A1G2EMZ2_9BACT</name>
<evidence type="ECO:0000256" key="8">
    <source>
        <dbReference type="ARBA" id="ARBA00023268"/>
    </source>
</evidence>
<dbReference type="SUPFAM" id="SSF51735">
    <property type="entry name" value="NAD(P)-binding Rossmann-fold domains"/>
    <property type="match status" value="1"/>
</dbReference>
<dbReference type="Pfam" id="PF02882">
    <property type="entry name" value="THF_DHG_CYH_C"/>
    <property type="match status" value="1"/>
</dbReference>
<sequence length="249" mass="27488">MIIDGKKISERILNEVRREIQEKELKISLAVILVGDDFSSKIYVKRKEQAAKIIGAGFELFKFNRDISKENLEREIKEISNRFSGLIIQLPLPEGLKDVLKAIPEQKNVESVSPVVSAVEEILKECGISLEGKKIALVGRGKLVGKPLEEWLKEKGLEYFGIEKIKEADIIITGVGKPKLITQDMVKEGAVVIDIGFSHDENGKAVGDVDFNEVSKKASLITPVPGGVGPITVACLFKNLLKLNERTTI</sequence>
<comment type="catalytic activity">
    <reaction evidence="9">
        <text>(6R)-5,10-methylene-5,6,7,8-tetrahydrofolate + NADP(+) = (6R)-5,10-methenyltetrahydrofolate + NADPH</text>
        <dbReference type="Rhea" id="RHEA:22812"/>
        <dbReference type="ChEBI" id="CHEBI:15636"/>
        <dbReference type="ChEBI" id="CHEBI:57455"/>
        <dbReference type="ChEBI" id="CHEBI:57783"/>
        <dbReference type="ChEBI" id="CHEBI:58349"/>
        <dbReference type="EC" id="1.5.1.5"/>
    </reaction>
</comment>
<dbReference type="GO" id="GO:0005829">
    <property type="term" value="C:cytosol"/>
    <property type="evidence" value="ECO:0007669"/>
    <property type="project" value="TreeGrafter"/>
</dbReference>
<dbReference type="STRING" id="1801677.A2365_02140"/>
<evidence type="ECO:0000259" key="11">
    <source>
        <dbReference type="Pfam" id="PF02882"/>
    </source>
</evidence>
<feature type="domain" description="Tetrahydrofolate dehydrogenase/cyclohydrolase NAD(P)-binding" evidence="11">
    <location>
        <begin position="117"/>
        <end position="246"/>
    </location>
</feature>
<keyword evidence="9" id="KW-0028">Amino-acid biosynthesis</keyword>
<comment type="function">
    <text evidence="9">Catalyzes the oxidation of 5,10-methylenetetrahydrofolate to 5,10-methenyltetrahydrofolate and then the hydrolysis of 5,10-methenyltetrahydrofolate to 10-formyltetrahydrofolate.</text>
</comment>
<evidence type="ECO:0000256" key="5">
    <source>
        <dbReference type="ARBA" id="ARBA00022857"/>
    </source>
</evidence>
<keyword evidence="9" id="KW-0368">Histidine biosynthesis</keyword>
<protein>
    <recommendedName>
        <fullName evidence="9">Bifunctional protein FolD</fullName>
    </recommendedName>
    <domain>
        <recommendedName>
            <fullName evidence="9">Methylenetetrahydrofolate dehydrogenase</fullName>
            <ecNumber evidence="9">1.5.1.5</ecNumber>
        </recommendedName>
    </domain>
    <domain>
        <recommendedName>
            <fullName evidence="9">Methenyltetrahydrofolate cyclohydrolase</fullName>
            <ecNumber evidence="9">3.5.4.9</ecNumber>
        </recommendedName>
    </domain>
</protein>
<dbReference type="SUPFAM" id="SSF53223">
    <property type="entry name" value="Aminoacid dehydrogenase-like, N-terminal domain"/>
    <property type="match status" value="1"/>
</dbReference>
<dbReference type="PANTHER" id="PTHR48099">
    <property type="entry name" value="C-1-TETRAHYDROFOLATE SYNTHASE, CYTOPLASMIC-RELATED"/>
    <property type="match status" value="1"/>
</dbReference>
<keyword evidence="4 9" id="KW-0378">Hydrolase</keyword>
<keyword evidence="6 9" id="KW-0560">Oxidoreductase</keyword>
<dbReference type="Proteomes" id="UP000177740">
    <property type="component" value="Unassembled WGS sequence"/>
</dbReference>
<evidence type="ECO:0000313" key="12">
    <source>
        <dbReference type="EMBL" id="OGZ26912.1"/>
    </source>
</evidence>
<evidence type="ECO:0000256" key="3">
    <source>
        <dbReference type="ARBA" id="ARBA00022755"/>
    </source>
</evidence>
<gene>
    <name evidence="9" type="primary">folD</name>
    <name evidence="12" type="ORF">A2365_02140</name>
</gene>
<dbReference type="GO" id="GO:0009086">
    <property type="term" value="P:methionine biosynthetic process"/>
    <property type="evidence" value="ECO:0007669"/>
    <property type="project" value="UniProtKB-KW"/>
</dbReference>
<dbReference type="GO" id="GO:0006164">
    <property type="term" value="P:purine nucleotide biosynthetic process"/>
    <property type="evidence" value="ECO:0007669"/>
    <property type="project" value="UniProtKB-KW"/>
</dbReference>
<dbReference type="EC" id="1.5.1.5" evidence="9"/>